<dbReference type="Proteomes" id="UP001638806">
    <property type="component" value="Unassembled WGS sequence"/>
</dbReference>
<organism evidence="1 2">
    <name type="scientific">Purpureocillium lilacinum</name>
    <name type="common">Paecilomyces lilacinus</name>
    <dbReference type="NCBI Taxonomy" id="33203"/>
    <lineage>
        <taxon>Eukaryota</taxon>
        <taxon>Fungi</taxon>
        <taxon>Dikarya</taxon>
        <taxon>Ascomycota</taxon>
        <taxon>Pezizomycotina</taxon>
        <taxon>Sordariomycetes</taxon>
        <taxon>Hypocreomycetidae</taxon>
        <taxon>Hypocreales</taxon>
        <taxon>Ophiocordycipitaceae</taxon>
        <taxon>Purpureocillium</taxon>
    </lineage>
</organism>
<dbReference type="EMBL" id="JBGNUJ010000010">
    <property type="protein sequence ID" value="KAL3954398.1"/>
    <property type="molecule type" value="Genomic_DNA"/>
</dbReference>
<proteinExistence type="predicted"/>
<reference evidence="1" key="1">
    <citation type="submission" date="2024-12" db="EMBL/GenBank/DDBJ databases">
        <title>Comparative genomics and development of molecular markers within Purpureocillium lilacinum and among Purpureocillium species.</title>
        <authorList>
            <person name="Yeh Z.-Y."/>
            <person name="Ni N.-T."/>
            <person name="Lo P.-H."/>
            <person name="Mushyakhwo K."/>
            <person name="Lin C.-F."/>
            <person name="Nai Y.-S."/>
        </authorList>
    </citation>
    <scope>NUCLEOTIDE SEQUENCE</scope>
    <source>
        <strain evidence="1">NCHU-NPUST-175</strain>
    </source>
</reference>
<gene>
    <name evidence="1" type="ORF">ACCO45_009961</name>
</gene>
<sequence>MFSRRHRNKIRNEQLTVEQLRDSCPAFSRSSLCLPPLYSLLFLPTRDDRPFVTLLPIKEVPCQIGTGSLTTDAGLLAPHRSTFPTFPVVRRSSNSRFELANSPVFVPQGLFAQPATGLPSLSLQKVPNSIRDDHRLVCRLVSVTDDGASDPIQRTWDHIAGAMSANFTKYNFEAALEGRNHGHEAVLVSPYGLYYANDCAADVDTTATSQILLQGPGRN</sequence>
<protein>
    <submittedName>
        <fullName evidence="1">Uncharacterized protein</fullName>
    </submittedName>
</protein>
<evidence type="ECO:0000313" key="2">
    <source>
        <dbReference type="Proteomes" id="UP001638806"/>
    </source>
</evidence>
<accession>A0ACC4DGG7</accession>
<evidence type="ECO:0000313" key="1">
    <source>
        <dbReference type="EMBL" id="KAL3954398.1"/>
    </source>
</evidence>
<comment type="caution">
    <text evidence="1">The sequence shown here is derived from an EMBL/GenBank/DDBJ whole genome shotgun (WGS) entry which is preliminary data.</text>
</comment>
<name>A0ACC4DGG7_PURLI</name>
<keyword evidence="2" id="KW-1185">Reference proteome</keyword>